<keyword evidence="1" id="KW-0479">Metal-binding</keyword>
<dbReference type="OrthoDB" id="288590at2759"/>
<protein>
    <recommendedName>
        <fullName evidence="5">Non-haem dioxygenase N-terminal domain-containing protein</fullName>
    </recommendedName>
</protein>
<feature type="domain" description="Non-haem dioxygenase N-terminal" evidence="5">
    <location>
        <begin position="65"/>
        <end position="134"/>
    </location>
</feature>
<keyword evidence="7" id="KW-1185">Reference proteome</keyword>
<dbReference type="AlphaFoldDB" id="A0A5J9TKZ6"/>
<dbReference type="Pfam" id="PF14226">
    <property type="entry name" value="DIOX_N"/>
    <property type="match status" value="1"/>
</dbReference>
<organism evidence="6 7">
    <name type="scientific">Eragrostis curvula</name>
    <name type="common">weeping love grass</name>
    <dbReference type="NCBI Taxonomy" id="38414"/>
    <lineage>
        <taxon>Eukaryota</taxon>
        <taxon>Viridiplantae</taxon>
        <taxon>Streptophyta</taxon>
        <taxon>Embryophyta</taxon>
        <taxon>Tracheophyta</taxon>
        <taxon>Spermatophyta</taxon>
        <taxon>Magnoliopsida</taxon>
        <taxon>Liliopsida</taxon>
        <taxon>Poales</taxon>
        <taxon>Poaceae</taxon>
        <taxon>PACMAD clade</taxon>
        <taxon>Chloridoideae</taxon>
        <taxon>Eragrostideae</taxon>
        <taxon>Eragrostidinae</taxon>
        <taxon>Eragrostis</taxon>
    </lineage>
</organism>
<dbReference type="InterPro" id="IPR026992">
    <property type="entry name" value="DIOX_N"/>
</dbReference>
<dbReference type="PANTHER" id="PTHR10209">
    <property type="entry name" value="OXIDOREDUCTASE, 2OG-FE II OXYGENASE FAMILY PROTEIN"/>
    <property type="match status" value="1"/>
</dbReference>
<dbReference type="SUPFAM" id="SSF51197">
    <property type="entry name" value="Clavaminate synthase-like"/>
    <property type="match status" value="1"/>
</dbReference>
<evidence type="ECO:0000256" key="2">
    <source>
        <dbReference type="ARBA" id="ARBA00023002"/>
    </source>
</evidence>
<evidence type="ECO:0000256" key="4">
    <source>
        <dbReference type="SAM" id="MobiDB-lite"/>
    </source>
</evidence>
<dbReference type="GO" id="GO:0016491">
    <property type="term" value="F:oxidoreductase activity"/>
    <property type="evidence" value="ECO:0007669"/>
    <property type="project" value="UniProtKB-KW"/>
</dbReference>
<accession>A0A5J9TKZ6</accession>
<dbReference type="Proteomes" id="UP000324897">
    <property type="component" value="Chromosome 3"/>
</dbReference>
<reference evidence="6 7" key="1">
    <citation type="journal article" date="2019" name="Sci. Rep.">
        <title>A high-quality genome of Eragrostis curvula grass provides insights into Poaceae evolution and supports new strategies to enhance forage quality.</title>
        <authorList>
            <person name="Carballo J."/>
            <person name="Santos B.A.C.M."/>
            <person name="Zappacosta D."/>
            <person name="Garbus I."/>
            <person name="Selva J.P."/>
            <person name="Gallo C.A."/>
            <person name="Diaz A."/>
            <person name="Albertini E."/>
            <person name="Caccamo M."/>
            <person name="Echenique V."/>
        </authorList>
    </citation>
    <scope>NUCLEOTIDE SEQUENCE [LARGE SCALE GENOMIC DNA]</scope>
    <source>
        <strain evidence="7">cv. Victoria</strain>
        <tissue evidence="6">Leaf</tissue>
    </source>
</reference>
<evidence type="ECO:0000256" key="1">
    <source>
        <dbReference type="ARBA" id="ARBA00022723"/>
    </source>
</evidence>
<dbReference type="EMBL" id="RWGY01000039">
    <property type="protein sequence ID" value="TVU12116.1"/>
    <property type="molecule type" value="Genomic_DNA"/>
</dbReference>
<evidence type="ECO:0000256" key="3">
    <source>
        <dbReference type="ARBA" id="ARBA00023004"/>
    </source>
</evidence>
<proteinExistence type="predicted"/>
<name>A0A5J9TKZ6_9POAL</name>
<evidence type="ECO:0000313" key="7">
    <source>
        <dbReference type="Proteomes" id="UP000324897"/>
    </source>
</evidence>
<dbReference type="GO" id="GO:0046872">
    <property type="term" value="F:metal ion binding"/>
    <property type="evidence" value="ECO:0007669"/>
    <property type="project" value="UniProtKB-KW"/>
</dbReference>
<gene>
    <name evidence="6" type="ORF">EJB05_45743</name>
</gene>
<feature type="region of interest" description="Disordered" evidence="4">
    <location>
        <begin position="136"/>
        <end position="173"/>
    </location>
</feature>
<dbReference type="Gene3D" id="2.60.120.330">
    <property type="entry name" value="B-lactam Antibiotic, Isopenicillin N Synthase, Chain"/>
    <property type="match status" value="1"/>
</dbReference>
<keyword evidence="2" id="KW-0560">Oxidoreductase</keyword>
<dbReference type="PANTHER" id="PTHR10209:SF492">
    <property type="entry name" value="FE2OG DIOXYGENASE DOMAIN-CONTAINING PROTEIN"/>
    <property type="match status" value="1"/>
</dbReference>
<feature type="non-terminal residue" evidence="6">
    <location>
        <position position="1"/>
    </location>
</feature>
<comment type="caution">
    <text evidence="6">The sequence shown here is derived from an EMBL/GenBank/DDBJ whole genome shotgun (WGS) entry which is preliminary data.</text>
</comment>
<dbReference type="Gramene" id="TVU12116">
    <property type="protein sequence ID" value="TVU12116"/>
    <property type="gene ID" value="EJB05_45743"/>
</dbReference>
<evidence type="ECO:0000313" key="6">
    <source>
        <dbReference type="EMBL" id="TVU12116.1"/>
    </source>
</evidence>
<evidence type="ECO:0000259" key="5">
    <source>
        <dbReference type="Pfam" id="PF14226"/>
    </source>
</evidence>
<sequence>MSATKPAGSVASDGDDRRRELQAFDDTRAGVKGLVDAGITSISSIFHHPPDLLDSVSATDDAVSIPVIDLSAAPREEVVARVKAAAETAGFFQVVNHGVAGDVMAGMLAAVRRFNEEPTEAKMLYYTRDRAHKVRFNSNLTSSSRRRPTGGTPSSATWRRSSRGRSPEELPEALSVTYSTRDPWLLLHLNP</sequence>
<keyword evidence="3" id="KW-0408">Iron</keyword>
<dbReference type="InterPro" id="IPR027443">
    <property type="entry name" value="IPNS-like_sf"/>
</dbReference>